<reference evidence="2 3" key="1">
    <citation type="submission" date="2019-02" db="EMBL/GenBank/DDBJ databases">
        <title>Investigation of anaerobic lignin degradation for improved lignocellulosic biofuels.</title>
        <authorList>
            <person name="Deangelis K."/>
        </authorList>
    </citation>
    <scope>NUCLEOTIDE SEQUENCE [LARGE SCALE GENOMIC DNA]</scope>
    <source>
        <strain evidence="2 3">159R</strain>
    </source>
</reference>
<keyword evidence="3" id="KW-1185">Reference proteome</keyword>
<dbReference type="Proteomes" id="UP000294555">
    <property type="component" value="Unassembled WGS sequence"/>
</dbReference>
<dbReference type="RefSeq" id="WP_132923333.1">
    <property type="nucleotide sequence ID" value="NZ_SJOI01000001.1"/>
</dbReference>
<dbReference type="OrthoDB" id="6191871at2"/>
<name>A0A4R1NFP9_9GAMM</name>
<dbReference type="AlphaFoldDB" id="A0A4R1NFP9"/>
<comment type="caution">
    <text evidence="2">The sequence shown here is derived from an EMBL/GenBank/DDBJ whole genome shotgun (WGS) entry which is preliminary data.</text>
</comment>
<proteinExistence type="predicted"/>
<accession>A0A4R1NFP9</accession>
<dbReference type="SUPFAM" id="SSF46894">
    <property type="entry name" value="C-terminal effector domain of the bipartite response regulators"/>
    <property type="match status" value="1"/>
</dbReference>
<dbReference type="InterPro" id="IPR016032">
    <property type="entry name" value="Sig_transdc_resp-reg_C-effctor"/>
</dbReference>
<dbReference type="Pfam" id="PF08448">
    <property type="entry name" value="PAS_4"/>
    <property type="match status" value="1"/>
</dbReference>
<feature type="domain" description="PAS fold-4" evidence="1">
    <location>
        <begin position="15"/>
        <end position="120"/>
    </location>
</feature>
<evidence type="ECO:0000259" key="1">
    <source>
        <dbReference type="Pfam" id="PF08448"/>
    </source>
</evidence>
<gene>
    <name evidence="2" type="ORF">EZJ58_2677</name>
</gene>
<evidence type="ECO:0000313" key="3">
    <source>
        <dbReference type="Proteomes" id="UP000294555"/>
    </source>
</evidence>
<dbReference type="InterPro" id="IPR013656">
    <property type="entry name" value="PAS_4"/>
</dbReference>
<dbReference type="EMBL" id="SJOI01000001">
    <property type="protein sequence ID" value="TCL04551.1"/>
    <property type="molecule type" value="Genomic_DNA"/>
</dbReference>
<protein>
    <recommendedName>
        <fullName evidence="1">PAS fold-4 domain-containing protein</fullName>
    </recommendedName>
</protein>
<sequence>MRFENGYSNAITLIEKLDEPWGIKDAESRHVYMNPPARKYTNTPDNFPIEGKLDIEFPAEWHELHDELIKHDQITMNKKGSVSVLEVHHWNGCSKPTPFISDKIPIYESDGNCIGIIWLIIHGYTRKEISYILNISSCAVKCRLYSVFQKKSIFNIKQLRELYINNRMDSYIPSSILKNGLLFL</sequence>
<dbReference type="GO" id="GO:0006355">
    <property type="term" value="P:regulation of DNA-templated transcription"/>
    <property type="evidence" value="ECO:0007669"/>
    <property type="project" value="InterPro"/>
</dbReference>
<organism evidence="2 3">
    <name type="scientific">Sodalis ligni</name>
    <dbReference type="NCBI Taxonomy" id="2697027"/>
    <lineage>
        <taxon>Bacteria</taxon>
        <taxon>Pseudomonadati</taxon>
        <taxon>Pseudomonadota</taxon>
        <taxon>Gammaproteobacteria</taxon>
        <taxon>Enterobacterales</taxon>
        <taxon>Bruguierivoracaceae</taxon>
        <taxon>Sodalis</taxon>
    </lineage>
</organism>
<dbReference type="GO" id="GO:0003677">
    <property type="term" value="F:DNA binding"/>
    <property type="evidence" value="ECO:0007669"/>
    <property type="project" value="InterPro"/>
</dbReference>
<evidence type="ECO:0000313" key="2">
    <source>
        <dbReference type="EMBL" id="TCL04551.1"/>
    </source>
</evidence>